<reference evidence="2" key="2">
    <citation type="submission" date="2020-09" db="EMBL/GenBank/DDBJ databases">
        <authorList>
            <person name="Sun Q."/>
            <person name="Kim S."/>
        </authorList>
    </citation>
    <scope>NUCLEOTIDE SEQUENCE</scope>
    <source>
        <strain evidence="2">KCTC 32337</strain>
    </source>
</reference>
<dbReference type="AlphaFoldDB" id="A0A8H9IDX9"/>
<feature type="coiled-coil region" evidence="1">
    <location>
        <begin position="217"/>
        <end position="269"/>
    </location>
</feature>
<dbReference type="EMBL" id="BMZC01000014">
    <property type="protein sequence ID" value="GGZ77328.1"/>
    <property type="molecule type" value="Genomic_DNA"/>
</dbReference>
<evidence type="ECO:0000313" key="3">
    <source>
        <dbReference type="Proteomes" id="UP000622604"/>
    </source>
</evidence>
<proteinExistence type="predicted"/>
<comment type="caution">
    <text evidence="2">The sequence shown here is derived from an EMBL/GenBank/DDBJ whole genome shotgun (WGS) entry which is preliminary data.</text>
</comment>
<evidence type="ECO:0000313" key="2">
    <source>
        <dbReference type="EMBL" id="GGZ77328.1"/>
    </source>
</evidence>
<evidence type="ECO:0000256" key="1">
    <source>
        <dbReference type="SAM" id="Coils"/>
    </source>
</evidence>
<gene>
    <name evidence="2" type="ORF">GCM10011274_39250</name>
</gene>
<reference evidence="2" key="1">
    <citation type="journal article" date="2014" name="Int. J. Syst. Evol. Microbiol.">
        <title>Complete genome sequence of Corynebacterium casei LMG S-19264T (=DSM 44701T), isolated from a smear-ripened cheese.</title>
        <authorList>
            <consortium name="US DOE Joint Genome Institute (JGI-PGF)"/>
            <person name="Walter F."/>
            <person name="Albersmeier A."/>
            <person name="Kalinowski J."/>
            <person name="Ruckert C."/>
        </authorList>
    </citation>
    <scope>NUCLEOTIDE SEQUENCE</scope>
    <source>
        <strain evidence="2">KCTC 32337</strain>
    </source>
</reference>
<organism evidence="2 3">
    <name type="scientific">Paraglaciecola chathamensis</name>
    <dbReference type="NCBI Taxonomy" id="368405"/>
    <lineage>
        <taxon>Bacteria</taxon>
        <taxon>Pseudomonadati</taxon>
        <taxon>Pseudomonadota</taxon>
        <taxon>Gammaproteobacteria</taxon>
        <taxon>Alteromonadales</taxon>
        <taxon>Alteromonadaceae</taxon>
        <taxon>Paraglaciecola</taxon>
    </lineage>
</organism>
<protein>
    <submittedName>
        <fullName evidence="2">Uncharacterized protein</fullName>
    </submittedName>
</protein>
<sequence>MDATSKIMSDKRIQKSNVKMALALSSDGMPVHIDSAINGKACNSTCIGCGCPVIAKNRGKVAFHYSHDPKFYDPDVCNWSPETELHLMAKMVIAEDQKLNVPVGTIEPNYKDIHFEDVKLEKRLENRIPDVIAYANGELIVIEIAVTHPCETDKISEMRRAYTNCVEIDLSEFYFEEQTLNLNTVRKFIHQAPIKWLSISPVGDIGQVTYSHNFNLQRELATQVKSLSEKLKTIEAEEYLISKKHKQASDKLNNLLAKIDEQLIQYKKQNSIVIKNRTQLERLRHLDEELERFATDKESFSRKIQSIYQKEQALSLREASIRKQKMELNTQEQHYYSSRQRAEEEKESKIKSELEAEFQEKKMEVEQERVRLNGARRNFDKILDERVEKRVETIKKQLHFDAQQQKAHILDNANGARKRTLELIEPLPARLKEQFDKARSFTKPPYEVIDEVEKIIYRLSKRTDT</sequence>
<dbReference type="RefSeq" id="WP_013755142.1">
    <property type="nucleotide sequence ID" value="NZ_BMZC01000014.1"/>
</dbReference>
<dbReference type="Proteomes" id="UP000622604">
    <property type="component" value="Unassembled WGS sequence"/>
</dbReference>
<accession>A0A8H9IDX9</accession>
<name>A0A8H9IDX9_9ALTE</name>
<keyword evidence="1" id="KW-0175">Coiled coil</keyword>